<proteinExistence type="predicted"/>
<evidence type="ECO:0000313" key="1">
    <source>
        <dbReference type="EMBL" id="MCQ8278096.1"/>
    </source>
</evidence>
<protein>
    <submittedName>
        <fullName evidence="1">Uncharacterized protein</fullName>
    </submittedName>
</protein>
<keyword evidence="2" id="KW-1185">Reference proteome</keyword>
<dbReference type="RefSeq" id="WP_422863558.1">
    <property type="nucleotide sequence ID" value="NZ_JAMSKV010000004.1"/>
</dbReference>
<name>A0ABT1W5D4_9PROT</name>
<sequence length="74" mass="8479">MWAPTHGHAEIRTGRFRPDYPSDTYRARCNDPPRDGIAAFYRPAPGWRGDDTVTLRFEEPSGKHWMADFVITTG</sequence>
<gene>
    <name evidence="1" type="ORF">NFI95_06500</name>
</gene>
<dbReference type="EMBL" id="JAMSKV010000004">
    <property type="protein sequence ID" value="MCQ8278096.1"/>
    <property type="molecule type" value="Genomic_DNA"/>
</dbReference>
<dbReference type="Proteomes" id="UP001524587">
    <property type="component" value="Unassembled WGS sequence"/>
</dbReference>
<evidence type="ECO:0000313" key="2">
    <source>
        <dbReference type="Proteomes" id="UP001524587"/>
    </source>
</evidence>
<reference evidence="1 2" key="1">
    <citation type="submission" date="2022-06" db="EMBL/GenBank/DDBJ databases">
        <title>Endosaccharibacter gen. nov., sp. nov., endophytic bacteria isolated from sugarcane.</title>
        <authorList>
            <person name="Pitiwittayakul N."/>
            <person name="Yukphan P."/>
            <person name="Charoenyingcharoen P."/>
            <person name="Tanasupawat S."/>
        </authorList>
    </citation>
    <scope>NUCLEOTIDE SEQUENCE [LARGE SCALE GENOMIC DNA]</scope>
    <source>
        <strain evidence="1 2">KSS8</strain>
    </source>
</reference>
<comment type="caution">
    <text evidence="1">The sequence shown here is derived from an EMBL/GenBank/DDBJ whole genome shotgun (WGS) entry which is preliminary data.</text>
</comment>
<accession>A0ABT1W5D4</accession>
<organism evidence="1 2">
    <name type="scientific">Endosaccharibacter trunci</name>
    <dbReference type="NCBI Taxonomy" id="2812733"/>
    <lineage>
        <taxon>Bacteria</taxon>
        <taxon>Pseudomonadati</taxon>
        <taxon>Pseudomonadota</taxon>
        <taxon>Alphaproteobacteria</taxon>
        <taxon>Acetobacterales</taxon>
        <taxon>Acetobacteraceae</taxon>
        <taxon>Endosaccharibacter</taxon>
    </lineage>
</organism>